<reference evidence="2" key="1">
    <citation type="submission" date="2023-03" db="EMBL/GenBank/DDBJ databases">
        <title>Massive genome expansion in bonnet fungi (Mycena s.s.) driven by repeated elements and novel gene families across ecological guilds.</title>
        <authorList>
            <consortium name="Lawrence Berkeley National Laboratory"/>
            <person name="Harder C.B."/>
            <person name="Miyauchi S."/>
            <person name="Viragh M."/>
            <person name="Kuo A."/>
            <person name="Thoen E."/>
            <person name="Andreopoulos B."/>
            <person name="Lu D."/>
            <person name="Skrede I."/>
            <person name="Drula E."/>
            <person name="Henrissat B."/>
            <person name="Morin E."/>
            <person name="Kohler A."/>
            <person name="Barry K."/>
            <person name="LaButti K."/>
            <person name="Morin E."/>
            <person name="Salamov A."/>
            <person name="Lipzen A."/>
            <person name="Mereny Z."/>
            <person name="Hegedus B."/>
            <person name="Baldrian P."/>
            <person name="Stursova M."/>
            <person name="Weitz H."/>
            <person name="Taylor A."/>
            <person name="Grigoriev I.V."/>
            <person name="Nagy L.G."/>
            <person name="Martin F."/>
            <person name="Kauserud H."/>
        </authorList>
    </citation>
    <scope>NUCLEOTIDE SEQUENCE</scope>
    <source>
        <strain evidence="2">CBHHK067</strain>
    </source>
</reference>
<dbReference type="Pfam" id="PF00172">
    <property type="entry name" value="Zn_clus"/>
    <property type="match status" value="1"/>
</dbReference>
<evidence type="ECO:0000313" key="2">
    <source>
        <dbReference type="EMBL" id="KAJ7685921.1"/>
    </source>
</evidence>
<proteinExistence type="predicted"/>
<accession>A0AAD7D959</accession>
<dbReference type="GO" id="GO:0000981">
    <property type="term" value="F:DNA-binding transcription factor activity, RNA polymerase II-specific"/>
    <property type="evidence" value="ECO:0007669"/>
    <property type="project" value="InterPro"/>
</dbReference>
<dbReference type="AlphaFoldDB" id="A0AAD7D959"/>
<keyword evidence="3" id="KW-1185">Reference proteome</keyword>
<feature type="domain" description="Zn(2)-C6 fungal-type" evidence="1">
    <location>
        <begin position="24"/>
        <end position="58"/>
    </location>
</feature>
<dbReference type="Proteomes" id="UP001221757">
    <property type="component" value="Unassembled WGS sequence"/>
</dbReference>
<dbReference type="PROSITE" id="PS50048">
    <property type="entry name" value="ZN2_CY6_FUNGAL_2"/>
    <property type="match status" value="1"/>
</dbReference>
<dbReference type="SMART" id="SM00066">
    <property type="entry name" value="GAL4"/>
    <property type="match status" value="1"/>
</dbReference>
<dbReference type="InterPro" id="IPR036864">
    <property type="entry name" value="Zn2-C6_fun-type_DNA-bd_sf"/>
</dbReference>
<name>A0AAD7D959_MYCRO</name>
<dbReference type="SUPFAM" id="SSF57701">
    <property type="entry name" value="Zn2/Cys6 DNA-binding domain"/>
    <property type="match status" value="1"/>
</dbReference>
<evidence type="ECO:0000259" key="1">
    <source>
        <dbReference type="PROSITE" id="PS50048"/>
    </source>
</evidence>
<gene>
    <name evidence="2" type="ORF">B0H17DRAFT_1181368</name>
</gene>
<dbReference type="Gene3D" id="4.10.240.10">
    <property type="entry name" value="Zn(2)-C6 fungal-type DNA-binding domain"/>
    <property type="match status" value="1"/>
</dbReference>
<dbReference type="InterPro" id="IPR001138">
    <property type="entry name" value="Zn2Cys6_DnaBD"/>
</dbReference>
<dbReference type="GO" id="GO:0008270">
    <property type="term" value="F:zinc ion binding"/>
    <property type="evidence" value="ECO:0007669"/>
    <property type="project" value="InterPro"/>
</dbReference>
<protein>
    <recommendedName>
        <fullName evidence="1">Zn(2)-C6 fungal-type domain-containing protein</fullName>
    </recommendedName>
</protein>
<sequence>MQTAQLSGTQSSAFAFKRRRTIIACSYCRKRKIRCITTEQPPKNSCARCTRKNVPCEYVAISDPERDSIPHTPMLRVPAADSPAPPSEPDSAFSKPECAWALPFTAYHCSGVLARQPLVLPDSPQPFEIRPGYSVPSSYALHHHVHDLYLQQSTRSSSPTLQIPIISGDCATQNEYDDLQTVHARRYLTGLPRPSSTESVMAAYQAAAVEYPAEFEMSLVGNELPKYEWPSDSSGSRG</sequence>
<comment type="caution">
    <text evidence="2">The sequence shown here is derived from an EMBL/GenBank/DDBJ whole genome shotgun (WGS) entry which is preliminary data.</text>
</comment>
<dbReference type="PROSITE" id="PS00463">
    <property type="entry name" value="ZN2_CY6_FUNGAL_1"/>
    <property type="match status" value="1"/>
</dbReference>
<evidence type="ECO:0000313" key="3">
    <source>
        <dbReference type="Proteomes" id="UP001221757"/>
    </source>
</evidence>
<dbReference type="CDD" id="cd00067">
    <property type="entry name" value="GAL4"/>
    <property type="match status" value="1"/>
</dbReference>
<organism evidence="2 3">
    <name type="scientific">Mycena rosella</name>
    <name type="common">Pink bonnet</name>
    <name type="synonym">Agaricus rosellus</name>
    <dbReference type="NCBI Taxonomy" id="1033263"/>
    <lineage>
        <taxon>Eukaryota</taxon>
        <taxon>Fungi</taxon>
        <taxon>Dikarya</taxon>
        <taxon>Basidiomycota</taxon>
        <taxon>Agaricomycotina</taxon>
        <taxon>Agaricomycetes</taxon>
        <taxon>Agaricomycetidae</taxon>
        <taxon>Agaricales</taxon>
        <taxon>Marasmiineae</taxon>
        <taxon>Mycenaceae</taxon>
        <taxon>Mycena</taxon>
    </lineage>
</organism>
<dbReference type="EMBL" id="JARKIE010000101">
    <property type="protein sequence ID" value="KAJ7685921.1"/>
    <property type="molecule type" value="Genomic_DNA"/>
</dbReference>